<evidence type="ECO:0000313" key="1">
    <source>
        <dbReference type="EMBL" id="KKQ55830.1"/>
    </source>
</evidence>
<organism evidence="1 2">
    <name type="scientific">Candidatus Woesebacteria bacterium GW2011_GWC1_38_13</name>
    <dbReference type="NCBI Taxonomy" id="1618583"/>
    <lineage>
        <taxon>Bacteria</taxon>
        <taxon>Candidatus Woeseibacteriota</taxon>
    </lineage>
</organism>
<accession>A0A0G0IXP6</accession>
<dbReference type="Proteomes" id="UP000034096">
    <property type="component" value="Unassembled WGS sequence"/>
</dbReference>
<dbReference type="STRING" id="1618583.US75_C0013G0006"/>
<evidence type="ECO:0000313" key="2">
    <source>
        <dbReference type="Proteomes" id="UP000034096"/>
    </source>
</evidence>
<dbReference type="AlphaFoldDB" id="A0A0G0IXP6"/>
<comment type="caution">
    <text evidence="1">The sequence shown here is derived from an EMBL/GenBank/DDBJ whole genome shotgun (WGS) entry which is preliminary data.</text>
</comment>
<protein>
    <submittedName>
        <fullName evidence="1">Uncharacterized protein</fullName>
    </submittedName>
</protein>
<reference evidence="1 2" key="1">
    <citation type="journal article" date="2015" name="Nature">
        <title>rRNA introns, odd ribosomes, and small enigmatic genomes across a large radiation of phyla.</title>
        <authorList>
            <person name="Brown C.T."/>
            <person name="Hug L.A."/>
            <person name="Thomas B.C."/>
            <person name="Sharon I."/>
            <person name="Castelle C.J."/>
            <person name="Singh A."/>
            <person name="Wilkins M.J."/>
            <person name="Williams K.H."/>
            <person name="Banfield J.F."/>
        </authorList>
    </citation>
    <scope>NUCLEOTIDE SEQUENCE [LARGE SCALE GENOMIC DNA]</scope>
</reference>
<proteinExistence type="predicted"/>
<gene>
    <name evidence="1" type="ORF">US75_C0013G0006</name>
</gene>
<dbReference type="EMBL" id="LBUE01000013">
    <property type="protein sequence ID" value="KKQ55830.1"/>
    <property type="molecule type" value="Genomic_DNA"/>
</dbReference>
<sequence length="124" mass="14642">MSKIFFDHLIEIEEIKIYIDGIVEDHDEKEDLWNLIDEFINYNMISSILTALDEESHSEFVTMFLDKPYDLEITKYLDSRLAVPLSTLAKDIEKKMLYELSEILEADLKPKNAKSKSRKKRLKL</sequence>
<name>A0A0G0IXP6_9BACT</name>